<accession>A0A699JEA1</accession>
<reference evidence="2" key="1">
    <citation type="journal article" date="2019" name="Sci. Rep.">
        <title>Draft genome of Tanacetum cinerariifolium, the natural source of mosquito coil.</title>
        <authorList>
            <person name="Yamashiro T."/>
            <person name="Shiraishi A."/>
            <person name="Satake H."/>
            <person name="Nakayama K."/>
        </authorList>
    </citation>
    <scope>NUCLEOTIDE SEQUENCE</scope>
</reference>
<name>A0A699JEA1_TANCI</name>
<comment type="caution">
    <text evidence="2">The sequence shown here is derived from an EMBL/GenBank/DDBJ whole genome shotgun (WGS) entry which is preliminary data.</text>
</comment>
<keyword evidence="1" id="KW-1133">Transmembrane helix</keyword>
<evidence type="ECO:0000313" key="2">
    <source>
        <dbReference type="EMBL" id="GFA28653.1"/>
    </source>
</evidence>
<protein>
    <recommendedName>
        <fullName evidence="3">NAC domain-containing protein</fullName>
    </recommendedName>
</protein>
<keyword evidence="1" id="KW-0812">Transmembrane</keyword>
<sequence>LHNDVQNIHEELAVYINTPSWDRPTVCYDDDDDEDCTIAITPILSTKDPDNFLSMGDEHLDTILATKSDEFIKSSVENLVPIPSESEGVPDNLRDVPFHDNSPPLDVLKDQFEDIYDSNDDSTSIDDDSFSIDNIEYVEASPPDSELISSELLNINLLIANIEALKYNPTPSSDFMTKSSSTSLNFLLEETNTFDNSLPESETFCFDLEEISSGSTTTRSDISLPDYEAFYDDHVKEISSGSTTTHSDCSLYDSFIFDLSINPFLPTDRSDFYEFADEFAHIISPPDYECFCFKNEPNSGDFTMDVVEDIFPTREPRVQGHNVLPTHPTLQLNLDFILFSESLFAYVVWIFLPFLLYSVAPQYLLSFRNEDTIFDPDISTYHISSFMPNVSHQNGTFIKFNVYPKHLNGSPMEILFFTCSPMDQ</sequence>
<keyword evidence="1" id="KW-0472">Membrane</keyword>
<dbReference type="AlphaFoldDB" id="A0A699JEA1"/>
<organism evidence="2">
    <name type="scientific">Tanacetum cinerariifolium</name>
    <name type="common">Dalmatian daisy</name>
    <name type="synonym">Chrysanthemum cinerariifolium</name>
    <dbReference type="NCBI Taxonomy" id="118510"/>
    <lineage>
        <taxon>Eukaryota</taxon>
        <taxon>Viridiplantae</taxon>
        <taxon>Streptophyta</taxon>
        <taxon>Embryophyta</taxon>
        <taxon>Tracheophyta</taxon>
        <taxon>Spermatophyta</taxon>
        <taxon>Magnoliopsida</taxon>
        <taxon>eudicotyledons</taxon>
        <taxon>Gunneridae</taxon>
        <taxon>Pentapetalae</taxon>
        <taxon>asterids</taxon>
        <taxon>campanulids</taxon>
        <taxon>Asterales</taxon>
        <taxon>Asteraceae</taxon>
        <taxon>Asteroideae</taxon>
        <taxon>Anthemideae</taxon>
        <taxon>Anthemidinae</taxon>
        <taxon>Tanacetum</taxon>
    </lineage>
</organism>
<feature type="transmembrane region" description="Helical" evidence="1">
    <location>
        <begin position="343"/>
        <end position="360"/>
    </location>
</feature>
<gene>
    <name evidence="2" type="ORF">Tci_600625</name>
</gene>
<feature type="non-terminal residue" evidence="2">
    <location>
        <position position="1"/>
    </location>
</feature>
<proteinExistence type="predicted"/>
<evidence type="ECO:0008006" key="3">
    <source>
        <dbReference type="Google" id="ProtNLM"/>
    </source>
</evidence>
<dbReference type="EMBL" id="BKCJ010398457">
    <property type="protein sequence ID" value="GFA28653.1"/>
    <property type="molecule type" value="Genomic_DNA"/>
</dbReference>
<evidence type="ECO:0000256" key="1">
    <source>
        <dbReference type="SAM" id="Phobius"/>
    </source>
</evidence>